<organism evidence="1 2">
    <name type="scientific">Nemorincola caseinilytica</name>
    <dbReference type="NCBI Taxonomy" id="2054315"/>
    <lineage>
        <taxon>Bacteria</taxon>
        <taxon>Pseudomonadati</taxon>
        <taxon>Bacteroidota</taxon>
        <taxon>Chitinophagia</taxon>
        <taxon>Chitinophagales</taxon>
        <taxon>Chitinophagaceae</taxon>
        <taxon>Nemorincola</taxon>
    </lineage>
</organism>
<gene>
    <name evidence="1" type="ORF">GCM10023093_00930</name>
</gene>
<reference evidence="2" key="1">
    <citation type="journal article" date="2019" name="Int. J. Syst. Evol. Microbiol.">
        <title>The Global Catalogue of Microorganisms (GCM) 10K type strain sequencing project: providing services to taxonomists for standard genome sequencing and annotation.</title>
        <authorList>
            <consortium name="The Broad Institute Genomics Platform"/>
            <consortium name="The Broad Institute Genome Sequencing Center for Infectious Disease"/>
            <person name="Wu L."/>
            <person name="Ma J."/>
        </authorList>
    </citation>
    <scope>NUCLEOTIDE SEQUENCE [LARGE SCALE GENOMIC DNA]</scope>
    <source>
        <strain evidence="2">JCM 32105</strain>
    </source>
</reference>
<evidence type="ECO:0000313" key="2">
    <source>
        <dbReference type="Proteomes" id="UP001500067"/>
    </source>
</evidence>
<keyword evidence="2" id="KW-1185">Reference proteome</keyword>
<dbReference type="Proteomes" id="UP001500067">
    <property type="component" value="Unassembled WGS sequence"/>
</dbReference>
<evidence type="ECO:0000313" key="1">
    <source>
        <dbReference type="EMBL" id="GAA4459626.1"/>
    </source>
</evidence>
<dbReference type="Gene3D" id="3.40.50.10140">
    <property type="entry name" value="Toll/interleukin-1 receptor homology (TIR) domain"/>
    <property type="match status" value="1"/>
</dbReference>
<comment type="caution">
    <text evidence="1">The sequence shown here is derived from an EMBL/GenBank/DDBJ whole genome shotgun (WGS) entry which is preliminary data.</text>
</comment>
<sequence length="225" mass="26442">MSKKKAFISYNEKDSSKVDIIEKEMSSSEYYEIIRIGSYKNALQLLSDKVLQELQSADLVIPILTRNSIGTQWINQEIGFAKALDKKTYPIVEIEIINELKGFIHAQADLPYKFKRSNSIGHENKNFAKCFRELRNDIEAEFKKFEKIDPLDDLMNRITEKNNARSVSEKFIHSPQVVEEAPRSVLSIIELLKENVLELRRMRKKSIIFSRRYTIYYKQKMNHFP</sequence>
<evidence type="ECO:0008006" key="3">
    <source>
        <dbReference type="Google" id="ProtNLM"/>
    </source>
</evidence>
<dbReference type="InterPro" id="IPR035897">
    <property type="entry name" value="Toll_tir_struct_dom_sf"/>
</dbReference>
<proteinExistence type="predicted"/>
<dbReference type="EMBL" id="BAABFA010000001">
    <property type="protein sequence ID" value="GAA4459626.1"/>
    <property type="molecule type" value="Genomic_DNA"/>
</dbReference>
<dbReference type="SUPFAM" id="SSF52200">
    <property type="entry name" value="Toll/Interleukin receptor TIR domain"/>
    <property type="match status" value="1"/>
</dbReference>
<dbReference type="RefSeq" id="WP_345076846.1">
    <property type="nucleotide sequence ID" value="NZ_BAABFA010000001.1"/>
</dbReference>
<accession>A0ABP8N1C3</accession>
<protein>
    <recommendedName>
        <fullName evidence="3">TIR domain-containing protein</fullName>
    </recommendedName>
</protein>
<name>A0ABP8N1C3_9BACT</name>